<keyword evidence="1" id="KW-0472">Membrane</keyword>
<evidence type="ECO:0000313" key="3">
    <source>
        <dbReference type="Proteomes" id="UP000007013"/>
    </source>
</evidence>
<feature type="transmembrane region" description="Helical" evidence="1">
    <location>
        <begin position="513"/>
        <end position="530"/>
    </location>
</feature>
<dbReference type="STRING" id="452637.Oter_0096"/>
<keyword evidence="1" id="KW-0812">Transmembrane</keyword>
<feature type="transmembrane region" description="Helical" evidence="1">
    <location>
        <begin position="439"/>
        <end position="458"/>
    </location>
</feature>
<dbReference type="OrthoDB" id="182729at2"/>
<protein>
    <submittedName>
        <fullName evidence="2">Uncharacterized protein</fullName>
    </submittedName>
</protein>
<feature type="transmembrane region" description="Helical" evidence="1">
    <location>
        <begin position="12"/>
        <end position="31"/>
    </location>
</feature>
<dbReference type="eggNOG" id="ENOG5033PTV">
    <property type="taxonomic scope" value="Bacteria"/>
</dbReference>
<dbReference type="KEGG" id="ote:Oter_0096"/>
<reference evidence="2 3" key="1">
    <citation type="journal article" date="2011" name="J. Bacteriol.">
        <title>Genome sequence of the verrucomicrobium Opitutus terrae PB90-1, an abundant inhabitant of rice paddy soil ecosystems.</title>
        <authorList>
            <person name="van Passel M.W."/>
            <person name="Kant R."/>
            <person name="Palva A."/>
            <person name="Copeland A."/>
            <person name="Lucas S."/>
            <person name="Lapidus A."/>
            <person name="Glavina del Rio T."/>
            <person name="Pitluck S."/>
            <person name="Goltsman E."/>
            <person name="Clum A."/>
            <person name="Sun H."/>
            <person name="Schmutz J."/>
            <person name="Larimer F.W."/>
            <person name="Land M.L."/>
            <person name="Hauser L."/>
            <person name="Kyrpides N."/>
            <person name="Mikhailova N."/>
            <person name="Richardson P.P."/>
            <person name="Janssen P.H."/>
            <person name="de Vos W.M."/>
            <person name="Smidt H."/>
        </authorList>
    </citation>
    <scope>NUCLEOTIDE SEQUENCE [LARGE SCALE GENOMIC DNA]</scope>
    <source>
        <strain evidence="3">DSM 11246 / JCM 15787 / PB90-1</strain>
    </source>
</reference>
<evidence type="ECO:0000313" key="2">
    <source>
        <dbReference type="EMBL" id="ACB73387.1"/>
    </source>
</evidence>
<organism evidence="2 3">
    <name type="scientific">Opitutus terrae (strain DSM 11246 / JCM 15787 / PB90-1)</name>
    <dbReference type="NCBI Taxonomy" id="452637"/>
    <lineage>
        <taxon>Bacteria</taxon>
        <taxon>Pseudomonadati</taxon>
        <taxon>Verrucomicrobiota</taxon>
        <taxon>Opitutia</taxon>
        <taxon>Opitutales</taxon>
        <taxon>Opitutaceae</taxon>
        <taxon>Opitutus</taxon>
    </lineage>
</organism>
<name>B1ZMD4_OPITP</name>
<feature type="transmembrane region" description="Helical" evidence="1">
    <location>
        <begin position="380"/>
        <end position="399"/>
    </location>
</feature>
<accession>B1ZMD4</accession>
<dbReference type="HOGENOM" id="CLU_483068_0_0_0"/>
<dbReference type="EMBL" id="CP001032">
    <property type="protein sequence ID" value="ACB73387.1"/>
    <property type="molecule type" value="Genomic_DNA"/>
</dbReference>
<proteinExistence type="predicted"/>
<keyword evidence="1" id="KW-1133">Transmembrane helix</keyword>
<dbReference type="RefSeq" id="WP_012372925.1">
    <property type="nucleotide sequence ID" value="NC_010571.1"/>
</dbReference>
<gene>
    <name evidence="2" type="ordered locus">Oter_0096</name>
</gene>
<keyword evidence="3" id="KW-1185">Reference proteome</keyword>
<dbReference type="AlphaFoldDB" id="B1ZMD4"/>
<feature type="transmembrane region" description="Helical" evidence="1">
    <location>
        <begin position="483"/>
        <end position="507"/>
    </location>
</feature>
<evidence type="ECO:0000256" key="1">
    <source>
        <dbReference type="SAM" id="Phobius"/>
    </source>
</evidence>
<sequence length="568" mass="61413">MSATTVSDKRPLGAPLLVLVGLVVAVVAWTLPVNLKSVSPALLREAGAQTPSLAVFGRQLVQSEKIGPAALVLDAARTLKDPGAPALEQSLKELQAQQPEMVAWGGWDPFLDPLFKLRESKGHAGSTPVLTFFLPEQARTALRDYLSNSRSLGVQALLRLREVRSTGRFVPVSQPGGQPLDAVILLAALLYQGEHLSPELQREVRGLADEALARRSLGELEGFFLDLLSLSRRLDWSQLSELLRRSQDAKTVGEYAHLARVAPDEFPLIYVAALFSNSADRVAIYLIQFGKTGLSDLRLALSHGQGAVQQLLLRQVPVNHTPDLGLGTAASLVMLHPRLMLAVKYLGYLLAAYLVFRGLDLWLVSPGVPRQLVIPHLKSGILALLIAGVLVITTEPFLLQAAPPSEFRFRLVLPALVTTSTTPVESANKTITTMDASTLLSIGFFAALQVAMYFFCLLKIREIARSPHPPLVKLRLMENEENLFDGGLYVGIGGTATALVLQVLGIIEPNLLAAYSSNLFGITCVALVKIRSVRPYKRQLILDSQAVSPTVRDPVFGSGNPGSAPVIT</sequence>
<feature type="transmembrane region" description="Helical" evidence="1">
    <location>
        <begin position="345"/>
        <end position="368"/>
    </location>
</feature>
<dbReference type="Proteomes" id="UP000007013">
    <property type="component" value="Chromosome"/>
</dbReference>